<reference evidence="1" key="1">
    <citation type="journal article" date="2023" name="Nat. Commun.">
        <title>Diploid and tetraploid genomes of Acorus and the evolution of monocots.</title>
        <authorList>
            <person name="Ma L."/>
            <person name="Liu K.W."/>
            <person name="Li Z."/>
            <person name="Hsiao Y.Y."/>
            <person name="Qi Y."/>
            <person name="Fu T."/>
            <person name="Tang G.D."/>
            <person name="Zhang D."/>
            <person name="Sun W.H."/>
            <person name="Liu D.K."/>
            <person name="Li Y."/>
            <person name="Chen G.Z."/>
            <person name="Liu X.D."/>
            <person name="Liao X.Y."/>
            <person name="Jiang Y.T."/>
            <person name="Yu X."/>
            <person name="Hao Y."/>
            <person name="Huang J."/>
            <person name="Zhao X.W."/>
            <person name="Ke S."/>
            <person name="Chen Y.Y."/>
            <person name="Wu W.L."/>
            <person name="Hsu J.L."/>
            <person name="Lin Y.F."/>
            <person name="Huang M.D."/>
            <person name="Li C.Y."/>
            <person name="Huang L."/>
            <person name="Wang Z.W."/>
            <person name="Zhao X."/>
            <person name="Zhong W.Y."/>
            <person name="Peng D.H."/>
            <person name="Ahmad S."/>
            <person name="Lan S."/>
            <person name="Zhang J.S."/>
            <person name="Tsai W.C."/>
            <person name="Van de Peer Y."/>
            <person name="Liu Z.J."/>
        </authorList>
    </citation>
    <scope>NUCLEOTIDE SEQUENCE</scope>
    <source>
        <strain evidence="1">SCP</strain>
    </source>
</reference>
<sequence length="77" mass="8864">MMLCAVTAMFLIKRDVHVMQCRERFEEEEKRTDKAPPRTAFSTVKLNSMPPPPPPTHVQIAPTQSNTWCVYIFEDLG</sequence>
<proteinExistence type="predicted"/>
<accession>A0AAV9AGE1</accession>
<gene>
    <name evidence="1" type="ORF">QJS04_geneDACA017465</name>
</gene>
<dbReference type="AlphaFoldDB" id="A0AAV9AGE1"/>
<dbReference type="Proteomes" id="UP001179952">
    <property type="component" value="Unassembled WGS sequence"/>
</dbReference>
<protein>
    <submittedName>
        <fullName evidence="1">Uncharacterized protein</fullName>
    </submittedName>
</protein>
<comment type="caution">
    <text evidence="1">The sequence shown here is derived from an EMBL/GenBank/DDBJ whole genome shotgun (WGS) entry which is preliminary data.</text>
</comment>
<organism evidence="1 2">
    <name type="scientific">Acorus gramineus</name>
    <name type="common">Dwarf sweet flag</name>
    <dbReference type="NCBI Taxonomy" id="55184"/>
    <lineage>
        <taxon>Eukaryota</taxon>
        <taxon>Viridiplantae</taxon>
        <taxon>Streptophyta</taxon>
        <taxon>Embryophyta</taxon>
        <taxon>Tracheophyta</taxon>
        <taxon>Spermatophyta</taxon>
        <taxon>Magnoliopsida</taxon>
        <taxon>Liliopsida</taxon>
        <taxon>Acoraceae</taxon>
        <taxon>Acorus</taxon>
    </lineage>
</organism>
<name>A0AAV9AGE1_ACOGR</name>
<evidence type="ECO:0000313" key="2">
    <source>
        <dbReference type="Proteomes" id="UP001179952"/>
    </source>
</evidence>
<reference evidence="1" key="2">
    <citation type="submission" date="2023-06" db="EMBL/GenBank/DDBJ databases">
        <authorList>
            <person name="Ma L."/>
            <person name="Liu K.-W."/>
            <person name="Li Z."/>
            <person name="Hsiao Y.-Y."/>
            <person name="Qi Y."/>
            <person name="Fu T."/>
            <person name="Tang G."/>
            <person name="Zhang D."/>
            <person name="Sun W.-H."/>
            <person name="Liu D.-K."/>
            <person name="Li Y."/>
            <person name="Chen G.-Z."/>
            <person name="Liu X.-D."/>
            <person name="Liao X.-Y."/>
            <person name="Jiang Y.-T."/>
            <person name="Yu X."/>
            <person name="Hao Y."/>
            <person name="Huang J."/>
            <person name="Zhao X.-W."/>
            <person name="Ke S."/>
            <person name="Chen Y.-Y."/>
            <person name="Wu W.-L."/>
            <person name="Hsu J.-L."/>
            <person name="Lin Y.-F."/>
            <person name="Huang M.-D."/>
            <person name="Li C.-Y."/>
            <person name="Huang L."/>
            <person name="Wang Z.-W."/>
            <person name="Zhao X."/>
            <person name="Zhong W.-Y."/>
            <person name="Peng D.-H."/>
            <person name="Ahmad S."/>
            <person name="Lan S."/>
            <person name="Zhang J.-S."/>
            <person name="Tsai W.-C."/>
            <person name="Van De Peer Y."/>
            <person name="Liu Z.-J."/>
        </authorList>
    </citation>
    <scope>NUCLEOTIDE SEQUENCE</scope>
    <source>
        <strain evidence="1">SCP</strain>
        <tissue evidence="1">Leaves</tissue>
    </source>
</reference>
<evidence type="ECO:0000313" key="1">
    <source>
        <dbReference type="EMBL" id="KAK1263223.1"/>
    </source>
</evidence>
<keyword evidence="2" id="KW-1185">Reference proteome</keyword>
<dbReference type="EMBL" id="JAUJYN010000009">
    <property type="protein sequence ID" value="KAK1263223.1"/>
    <property type="molecule type" value="Genomic_DNA"/>
</dbReference>